<keyword evidence="5" id="KW-0472">Membrane</keyword>
<dbReference type="InterPro" id="IPR005331">
    <property type="entry name" value="Sulfotransferase"/>
</dbReference>
<feature type="region of interest" description="Disordered" evidence="7">
    <location>
        <begin position="186"/>
        <end position="208"/>
    </location>
</feature>
<feature type="compositionally biased region" description="Basic and acidic residues" evidence="7">
    <location>
        <begin position="192"/>
        <end position="208"/>
    </location>
</feature>
<dbReference type="PANTHER" id="PTHR12812">
    <property type="entry name" value="HEPARAN SULFATE 6-O-SULFOTRANSFERASE 3"/>
    <property type="match status" value="1"/>
</dbReference>
<evidence type="ECO:0008006" key="10">
    <source>
        <dbReference type="Google" id="ProtNLM"/>
    </source>
</evidence>
<dbReference type="PANTHER" id="PTHR12812:SF0">
    <property type="entry name" value="HEPARAN-SULFATE 6-O-SULFOTRANSFERASE"/>
    <property type="match status" value="1"/>
</dbReference>
<name>A0A7M3MB70_9BACT</name>
<comment type="caution">
    <text evidence="8">The sequence shown here is derived from an EMBL/GenBank/DDBJ whole genome shotgun (WGS) entry which is preliminary data.</text>
</comment>
<keyword evidence="2" id="KW-0808">Transferase</keyword>
<accession>A0A7M3MB70</accession>
<dbReference type="Pfam" id="PF03567">
    <property type="entry name" value="Sulfotransfer_2"/>
    <property type="match status" value="1"/>
</dbReference>
<dbReference type="EMBL" id="QMIE01000020">
    <property type="protein sequence ID" value="TVM14879.1"/>
    <property type="molecule type" value="Genomic_DNA"/>
</dbReference>
<gene>
    <name evidence="8" type="ORF">DPQ33_16780</name>
</gene>
<evidence type="ECO:0000313" key="9">
    <source>
        <dbReference type="Proteomes" id="UP000448292"/>
    </source>
</evidence>
<dbReference type="AlphaFoldDB" id="A0A7M3MB70"/>
<sequence>MKGGEHVRERLIFQHIPKTAGSAARAGLAQLFSPQTVFLCGPDGVLDNLLTLPREKKDAISFLSGHVDYGIHKIFSAPTVYAAFLRHPVERVFSHWWHIFTRPEHRFHDFAQSTTLDGFLDAAIRPRMNNCMTRMLSGINPPYGECPESMLKAALRNTTESYCFLGTQERFDESYAMLASLLGAEGDALKPPPERNLSENRPRVEELPRETRRRIERLNGLDIELYEKLKPRLPMVMTPRVVSRNW</sequence>
<evidence type="ECO:0000256" key="1">
    <source>
        <dbReference type="ARBA" id="ARBA00004167"/>
    </source>
</evidence>
<evidence type="ECO:0000256" key="5">
    <source>
        <dbReference type="ARBA" id="ARBA00023136"/>
    </source>
</evidence>
<evidence type="ECO:0000256" key="2">
    <source>
        <dbReference type="ARBA" id="ARBA00022679"/>
    </source>
</evidence>
<dbReference type="InterPro" id="IPR027417">
    <property type="entry name" value="P-loop_NTPase"/>
</dbReference>
<keyword evidence="4" id="KW-1133">Transmembrane helix</keyword>
<keyword evidence="9" id="KW-1185">Reference proteome</keyword>
<evidence type="ECO:0000256" key="7">
    <source>
        <dbReference type="SAM" id="MobiDB-lite"/>
    </source>
</evidence>
<evidence type="ECO:0000256" key="3">
    <source>
        <dbReference type="ARBA" id="ARBA00022692"/>
    </source>
</evidence>
<dbReference type="GO" id="GO:0017095">
    <property type="term" value="F:heparan sulfate 6-sulfotransferase activity"/>
    <property type="evidence" value="ECO:0007669"/>
    <property type="project" value="TreeGrafter"/>
</dbReference>
<dbReference type="Proteomes" id="UP000448292">
    <property type="component" value="Unassembled WGS sequence"/>
</dbReference>
<dbReference type="GO" id="GO:0016020">
    <property type="term" value="C:membrane"/>
    <property type="evidence" value="ECO:0007669"/>
    <property type="project" value="UniProtKB-SubCell"/>
</dbReference>
<reference evidence="8 9" key="1">
    <citation type="submission" date="2018-06" db="EMBL/GenBank/DDBJ databases">
        <title>Complete genome of Desulfovibrio indonesiensis P37SLT.</title>
        <authorList>
            <person name="Crispim J.S."/>
            <person name="Vidigal P.M.P."/>
            <person name="Silva L.C.F."/>
            <person name="Laguardia C.N."/>
            <person name="Araujo L.C."/>
            <person name="Dias R.S."/>
            <person name="Sousa M.P."/>
            <person name="Paula S.O."/>
            <person name="Silva C."/>
        </authorList>
    </citation>
    <scope>NUCLEOTIDE SEQUENCE [LARGE SCALE GENOMIC DNA]</scope>
    <source>
        <strain evidence="8 9">P37SLT</strain>
    </source>
</reference>
<keyword evidence="3" id="KW-0812">Transmembrane</keyword>
<evidence type="ECO:0000313" key="8">
    <source>
        <dbReference type="EMBL" id="TVM14879.1"/>
    </source>
</evidence>
<evidence type="ECO:0000256" key="4">
    <source>
        <dbReference type="ARBA" id="ARBA00022989"/>
    </source>
</evidence>
<dbReference type="InterPro" id="IPR010635">
    <property type="entry name" value="Heparan_SO4-6-sulfoTrfase"/>
</dbReference>
<evidence type="ECO:0000256" key="6">
    <source>
        <dbReference type="ARBA" id="ARBA00023180"/>
    </source>
</evidence>
<keyword evidence="6" id="KW-0325">Glycoprotein</keyword>
<dbReference type="Gene3D" id="3.40.50.300">
    <property type="entry name" value="P-loop containing nucleotide triphosphate hydrolases"/>
    <property type="match status" value="1"/>
</dbReference>
<dbReference type="OrthoDB" id="1407035at2"/>
<comment type="subcellular location">
    <subcellularLocation>
        <location evidence="1">Membrane</location>
        <topology evidence="1">Single-pass membrane protein</topology>
    </subcellularLocation>
</comment>
<organism evidence="8 9">
    <name type="scientific">Oceanidesulfovibrio indonesiensis</name>
    <dbReference type="NCBI Taxonomy" id="54767"/>
    <lineage>
        <taxon>Bacteria</taxon>
        <taxon>Pseudomonadati</taxon>
        <taxon>Thermodesulfobacteriota</taxon>
        <taxon>Desulfovibrionia</taxon>
        <taxon>Desulfovibrionales</taxon>
        <taxon>Desulfovibrionaceae</taxon>
        <taxon>Oceanidesulfovibrio</taxon>
    </lineage>
</organism>
<protein>
    <recommendedName>
        <fullName evidence="10">Sulfotransferase family protein</fullName>
    </recommendedName>
</protein>
<proteinExistence type="predicted"/>